<sequence length="153" mass="18385">MTTTLSGVTAQPYTLVPGIYMREPEYYDLSTTQHSWIQAMQKKYKWTNVKIIDEADTTIDEHLGFWSVTEFRGRDRARIKEKIYLLQGDKFYYRLRLSCPKRYFDKHLEEFEQLAKSFKLLPFKAPVITKAPTYLTNRRKRYPEKPLSYSFIY</sequence>
<proteinExistence type="predicted"/>
<reference evidence="1" key="1">
    <citation type="journal article" date="2014" name="Front. Microbiol.">
        <title>High frequency of phylogenetically diverse reductive dehalogenase-homologous genes in deep subseafloor sedimentary metagenomes.</title>
        <authorList>
            <person name="Kawai M."/>
            <person name="Futagami T."/>
            <person name="Toyoda A."/>
            <person name="Takaki Y."/>
            <person name="Nishi S."/>
            <person name="Hori S."/>
            <person name="Arai W."/>
            <person name="Tsubouchi T."/>
            <person name="Morono Y."/>
            <person name="Uchiyama I."/>
            <person name="Ito T."/>
            <person name="Fujiyama A."/>
            <person name="Inagaki F."/>
            <person name="Takami H."/>
        </authorList>
    </citation>
    <scope>NUCLEOTIDE SEQUENCE</scope>
    <source>
        <strain evidence="1">Expedition CK06-06</strain>
    </source>
</reference>
<evidence type="ECO:0000313" key="1">
    <source>
        <dbReference type="EMBL" id="GAI17557.1"/>
    </source>
</evidence>
<dbReference type="EMBL" id="BARV01005768">
    <property type="protein sequence ID" value="GAI17557.1"/>
    <property type="molecule type" value="Genomic_DNA"/>
</dbReference>
<accession>X1LE44</accession>
<protein>
    <submittedName>
        <fullName evidence="1">Uncharacterized protein</fullName>
    </submittedName>
</protein>
<dbReference type="Gene3D" id="3.40.1000.10">
    <property type="entry name" value="Mog1/PsbP, alpha/beta/alpha sandwich"/>
    <property type="match status" value="1"/>
</dbReference>
<organism evidence="1">
    <name type="scientific">marine sediment metagenome</name>
    <dbReference type="NCBI Taxonomy" id="412755"/>
    <lineage>
        <taxon>unclassified sequences</taxon>
        <taxon>metagenomes</taxon>
        <taxon>ecological metagenomes</taxon>
    </lineage>
</organism>
<dbReference type="AlphaFoldDB" id="X1LE44"/>
<comment type="caution">
    <text evidence="1">The sequence shown here is derived from an EMBL/GenBank/DDBJ whole genome shotgun (WGS) entry which is preliminary data.</text>
</comment>
<gene>
    <name evidence="1" type="ORF">S06H3_11707</name>
</gene>
<name>X1LE44_9ZZZZ</name>